<sequence length="217" mass="23672">MIVRTSAVEREQIFRAVAIERRRIADFVDTLDDDALTSASLCAGWDVKTVAAHLVSVFADGFWTFQRTAIRHRGFDRAIDVLARRRAHAPTAEITATLREHADHRLSPPITGPLSGLTDVLVHSGDIRIPLGLEFKPDDEMVGWALDFLTGPHPLGFVPRGRLRGIALHSTDTARSWGEGAEIRGPAAVLMMVATGRTATLDMVEGPGVPVLRGRLT</sequence>
<dbReference type="InterPro" id="IPR034660">
    <property type="entry name" value="DinB/YfiT-like"/>
</dbReference>
<dbReference type="InterPro" id="IPR024344">
    <property type="entry name" value="MDMPI_metal-binding"/>
</dbReference>
<organism evidence="2 3">
    <name type="scientific">Mycolicibacterium rhodesiae (strain NBB3)</name>
    <name type="common">Mycobacterium rhodesiae</name>
    <dbReference type="NCBI Taxonomy" id="710685"/>
    <lineage>
        <taxon>Bacteria</taxon>
        <taxon>Bacillati</taxon>
        <taxon>Actinomycetota</taxon>
        <taxon>Actinomycetes</taxon>
        <taxon>Mycobacteriales</taxon>
        <taxon>Mycobacteriaceae</taxon>
        <taxon>Mycolicibacterium</taxon>
    </lineage>
</organism>
<evidence type="ECO:0000313" key="3">
    <source>
        <dbReference type="Proteomes" id="UP000005442"/>
    </source>
</evidence>
<dbReference type="STRING" id="710685.MycrhN_5838"/>
<dbReference type="PATRIC" id="fig|710685.3.peg.5865"/>
<name>G8RP74_MYCRN</name>
<proteinExistence type="predicted"/>
<dbReference type="AlphaFoldDB" id="G8RP74"/>
<dbReference type="KEGG" id="mrh:MycrhN_5838"/>
<dbReference type="NCBIfam" id="TIGR03083">
    <property type="entry name" value="maleylpyruvate isomerase family mycothiol-dependent enzyme"/>
    <property type="match status" value="1"/>
</dbReference>
<dbReference type="SUPFAM" id="SSF109854">
    <property type="entry name" value="DinB/YfiT-like putative metalloenzymes"/>
    <property type="match status" value="1"/>
</dbReference>
<dbReference type="Pfam" id="PF11716">
    <property type="entry name" value="MDMPI_N"/>
    <property type="match status" value="1"/>
</dbReference>
<dbReference type="eggNOG" id="ENOG50314EV">
    <property type="taxonomic scope" value="Bacteria"/>
</dbReference>
<evidence type="ECO:0000313" key="2">
    <source>
        <dbReference type="EMBL" id="AEV76303.1"/>
    </source>
</evidence>
<protein>
    <recommendedName>
        <fullName evidence="1">Mycothiol-dependent maleylpyruvate isomerase metal-binding domain-containing protein</fullName>
    </recommendedName>
</protein>
<reference evidence="2 3" key="1">
    <citation type="submission" date="2011-12" db="EMBL/GenBank/DDBJ databases">
        <title>Complete sequence of Mycobacterium rhodesiae NBB3.</title>
        <authorList>
            <consortium name="US DOE Joint Genome Institute"/>
            <person name="Lucas S."/>
            <person name="Han J."/>
            <person name="Lapidus A."/>
            <person name="Cheng J.-F."/>
            <person name="Goodwin L."/>
            <person name="Pitluck S."/>
            <person name="Peters L."/>
            <person name="Mikhailova N."/>
            <person name="Gu W."/>
            <person name="Detter J.C."/>
            <person name="Han C."/>
            <person name="Tapia R."/>
            <person name="Land M."/>
            <person name="Hauser L."/>
            <person name="Kyrpides N."/>
            <person name="Ivanova N."/>
            <person name="Pagani I."/>
            <person name="Mattes T."/>
            <person name="Holmes A."/>
            <person name="Rutledge P."/>
            <person name="Paulsen I."/>
            <person name="Coleman N."/>
            <person name="Woyke T."/>
        </authorList>
    </citation>
    <scope>NUCLEOTIDE SEQUENCE [LARGE SCALE GENOMIC DNA]</scope>
    <source>
        <strain evidence="2 3">NBB3</strain>
    </source>
</reference>
<dbReference type="InterPro" id="IPR017517">
    <property type="entry name" value="Maleyloyr_isom"/>
</dbReference>
<accession>G8RP74</accession>
<dbReference type="EMBL" id="CP003169">
    <property type="protein sequence ID" value="AEV76303.1"/>
    <property type="molecule type" value="Genomic_DNA"/>
</dbReference>
<dbReference type="Gene3D" id="1.20.120.450">
    <property type="entry name" value="dinb family like domain"/>
    <property type="match status" value="1"/>
</dbReference>
<dbReference type="Proteomes" id="UP000005442">
    <property type="component" value="Chromosome"/>
</dbReference>
<evidence type="ECO:0000259" key="1">
    <source>
        <dbReference type="Pfam" id="PF11716"/>
    </source>
</evidence>
<dbReference type="GO" id="GO:0046872">
    <property type="term" value="F:metal ion binding"/>
    <property type="evidence" value="ECO:0007669"/>
    <property type="project" value="InterPro"/>
</dbReference>
<dbReference type="HOGENOM" id="CLU_094601_0_0_11"/>
<gene>
    <name evidence="2" type="ordered locus">MycrhN_5838</name>
</gene>
<feature type="domain" description="Mycothiol-dependent maleylpyruvate isomerase metal-binding" evidence="1">
    <location>
        <begin position="18"/>
        <end position="105"/>
    </location>
</feature>
<keyword evidence="3" id="KW-1185">Reference proteome</keyword>